<keyword evidence="2" id="KW-0472">Membrane</keyword>
<accession>A0A841HJ98</accession>
<keyword evidence="2" id="KW-1133">Transmembrane helix</keyword>
<evidence type="ECO:0000259" key="3">
    <source>
        <dbReference type="Pfam" id="PF22570"/>
    </source>
</evidence>
<feature type="transmembrane region" description="Helical" evidence="2">
    <location>
        <begin position="40"/>
        <end position="58"/>
    </location>
</feature>
<feature type="transmembrane region" description="Helical" evidence="2">
    <location>
        <begin position="12"/>
        <end position="34"/>
    </location>
</feature>
<evidence type="ECO:0000313" key="5">
    <source>
        <dbReference type="Proteomes" id="UP000588068"/>
    </source>
</evidence>
<dbReference type="InterPro" id="IPR054331">
    <property type="entry name" value="LiaF_TM"/>
</dbReference>
<gene>
    <name evidence="4" type="ORF">HNQ60_001542</name>
</gene>
<keyword evidence="5" id="KW-1185">Reference proteome</keyword>
<name>A0A841HJ98_9GAMM</name>
<sequence>MSPNEPRYRRRSPLAMGIVLVVLGGLLLALNLGWNLPIAVWDYWPVALIVPGLVAVVAPSRHLNRSGGIWLLATGVYCQISITDFFGLGWFTAWPVFVIAYGLDMIIGSGPEMLCIRDDGSEPGPKNGNNDRVSHER</sequence>
<dbReference type="Pfam" id="PF22570">
    <property type="entry name" value="LiaF-TM"/>
    <property type="match status" value="1"/>
</dbReference>
<comment type="caution">
    <text evidence="4">The sequence shown here is derived from an EMBL/GenBank/DDBJ whole genome shotgun (WGS) entry which is preliminary data.</text>
</comment>
<dbReference type="EMBL" id="JACHHZ010000002">
    <property type="protein sequence ID" value="MBB6092664.1"/>
    <property type="molecule type" value="Genomic_DNA"/>
</dbReference>
<organism evidence="4 5">
    <name type="scientific">Povalibacter uvarum</name>
    <dbReference type="NCBI Taxonomy" id="732238"/>
    <lineage>
        <taxon>Bacteria</taxon>
        <taxon>Pseudomonadati</taxon>
        <taxon>Pseudomonadota</taxon>
        <taxon>Gammaproteobacteria</taxon>
        <taxon>Steroidobacterales</taxon>
        <taxon>Steroidobacteraceae</taxon>
        <taxon>Povalibacter</taxon>
    </lineage>
</organism>
<feature type="transmembrane region" description="Helical" evidence="2">
    <location>
        <begin position="70"/>
        <end position="103"/>
    </location>
</feature>
<dbReference type="AlphaFoldDB" id="A0A841HJ98"/>
<dbReference type="Proteomes" id="UP000588068">
    <property type="component" value="Unassembled WGS sequence"/>
</dbReference>
<evidence type="ECO:0000313" key="4">
    <source>
        <dbReference type="EMBL" id="MBB6092664.1"/>
    </source>
</evidence>
<feature type="region of interest" description="Disordered" evidence="1">
    <location>
        <begin position="118"/>
        <end position="137"/>
    </location>
</feature>
<evidence type="ECO:0000256" key="2">
    <source>
        <dbReference type="SAM" id="Phobius"/>
    </source>
</evidence>
<protein>
    <recommendedName>
        <fullName evidence="3">LiaF transmembrane domain-containing protein</fullName>
    </recommendedName>
</protein>
<dbReference type="RefSeq" id="WP_184330450.1">
    <property type="nucleotide sequence ID" value="NZ_JACHHZ010000002.1"/>
</dbReference>
<keyword evidence="2" id="KW-0812">Transmembrane</keyword>
<reference evidence="4 5" key="1">
    <citation type="submission" date="2020-08" db="EMBL/GenBank/DDBJ databases">
        <title>Genomic Encyclopedia of Type Strains, Phase IV (KMG-IV): sequencing the most valuable type-strain genomes for metagenomic binning, comparative biology and taxonomic classification.</title>
        <authorList>
            <person name="Goeker M."/>
        </authorList>
    </citation>
    <scope>NUCLEOTIDE SEQUENCE [LARGE SCALE GENOMIC DNA]</scope>
    <source>
        <strain evidence="4 5">DSM 26723</strain>
    </source>
</reference>
<proteinExistence type="predicted"/>
<feature type="domain" description="LiaF transmembrane" evidence="3">
    <location>
        <begin position="16"/>
        <end position="109"/>
    </location>
</feature>
<evidence type="ECO:0000256" key="1">
    <source>
        <dbReference type="SAM" id="MobiDB-lite"/>
    </source>
</evidence>